<dbReference type="EMBL" id="MU005577">
    <property type="protein sequence ID" value="KAF2686411.1"/>
    <property type="molecule type" value="Genomic_DNA"/>
</dbReference>
<proteinExistence type="predicted"/>
<keyword evidence="3" id="KW-1185">Reference proteome</keyword>
<feature type="signal peptide" evidence="1">
    <location>
        <begin position="1"/>
        <end position="19"/>
    </location>
</feature>
<feature type="chain" id="PRO_5026092750" evidence="1">
    <location>
        <begin position="20"/>
        <end position="564"/>
    </location>
</feature>
<dbReference type="OrthoDB" id="3257981at2759"/>
<evidence type="ECO:0000313" key="3">
    <source>
        <dbReference type="Proteomes" id="UP000799291"/>
    </source>
</evidence>
<protein>
    <submittedName>
        <fullName evidence="2">Uncharacterized protein</fullName>
    </submittedName>
</protein>
<gene>
    <name evidence="2" type="ORF">K458DRAFT_402872</name>
</gene>
<evidence type="ECO:0000313" key="2">
    <source>
        <dbReference type="EMBL" id="KAF2686411.1"/>
    </source>
</evidence>
<dbReference type="AlphaFoldDB" id="A0A6G1J871"/>
<accession>A0A6G1J871</accession>
<name>A0A6G1J871_9PLEO</name>
<sequence>MQISQSITVVLAVLDLAFALNTPHQLNRRNIPSLVQALNNAANISCDDPNFKEPDRSTPEYRWETSGAGDLLAAASLYWAEHEENQKYPSISAYVASLAGIETNNFHCEDISVDNDCTKYQSTCDSELGPAFNEILTSMSNMHSPQYYKSIVDSALTKASIDASIKAFDLAAEAVEYRKPDNSLETVNLVAEILGVALLPVGGGVMVSSMVRQGVSAAAAKAAQLTGEIGRFWEKAQKGFNVQSAAFGVEMAMMASQIIAKGTNPAEGAMGMLQEVNTFTDLGVQVLENWEQGISKSVVNLFTGNMTDDEEIGPGVSNLATLQHALDGGLWVDGLGTVNAQQGAISQYLAYALPLAEMMNDEVRPTIIMRPYSCDDSNKAKADGLFQGWVQKFPSDVAVSISEAPGVCFFIVDANRQAKFPTCGRGVGCMEHPTLYKLKGINHQSMDHPEDTPGTWGNIRIENYVRSAYLGWKNNGRNNNVPNVDLAAASSESVEEIWNRPLDAPGEWNSFFTICGNDDPNSSINSDKTPDDIDLIYDNLSSAISDIYAVELGEPQPTTIPLRK</sequence>
<reference evidence="2" key="1">
    <citation type="journal article" date="2020" name="Stud. Mycol.">
        <title>101 Dothideomycetes genomes: a test case for predicting lifestyles and emergence of pathogens.</title>
        <authorList>
            <person name="Haridas S."/>
            <person name="Albert R."/>
            <person name="Binder M."/>
            <person name="Bloem J."/>
            <person name="Labutti K."/>
            <person name="Salamov A."/>
            <person name="Andreopoulos B."/>
            <person name="Baker S."/>
            <person name="Barry K."/>
            <person name="Bills G."/>
            <person name="Bluhm B."/>
            <person name="Cannon C."/>
            <person name="Castanera R."/>
            <person name="Culley D."/>
            <person name="Daum C."/>
            <person name="Ezra D."/>
            <person name="Gonzalez J."/>
            <person name="Henrissat B."/>
            <person name="Kuo A."/>
            <person name="Liang C."/>
            <person name="Lipzen A."/>
            <person name="Lutzoni F."/>
            <person name="Magnuson J."/>
            <person name="Mondo S."/>
            <person name="Nolan M."/>
            <person name="Ohm R."/>
            <person name="Pangilinan J."/>
            <person name="Park H.-J."/>
            <person name="Ramirez L."/>
            <person name="Alfaro M."/>
            <person name="Sun H."/>
            <person name="Tritt A."/>
            <person name="Yoshinaga Y."/>
            <person name="Zwiers L.-H."/>
            <person name="Turgeon B."/>
            <person name="Goodwin S."/>
            <person name="Spatafora J."/>
            <person name="Crous P."/>
            <person name="Grigoriev I."/>
        </authorList>
    </citation>
    <scope>NUCLEOTIDE SEQUENCE</scope>
    <source>
        <strain evidence="2">CBS 122367</strain>
    </source>
</reference>
<evidence type="ECO:0000256" key="1">
    <source>
        <dbReference type="SAM" id="SignalP"/>
    </source>
</evidence>
<organism evidence="2 3">
    <name type="scientific">Lentithecium fluviatile CBS 122367</name>
    <dbReference type="NCBI Taxonomy" id="1168545"/>
    <lineage>
        <taxon>Eukaryota</taxon>
        <taxon>Fungi</taxon>
        <taxon>Dikarya</taxon>
        <taxon>Ascomycota</taxon>
        <taxon>Pezizomycotina</taxon>
        <taxon>Dothideomycetes</taxon>
        <taxon>Pleosporomycetidae</taxon>
        <taxon>Pleosporales</taxon>
        <taxon>Massarineae</taxon>
        <taxon>Lentitheciaceae</taxon>
        <taxon>Lentithecium</taxon>
    </lineage>
</organism>
<keyword evidence="1" id="KW-0732">Signal</keyword>
<dbReference type="Proteomes" id="UP000799291">
    <property type="component" value="Unassembled WGS sequence"/>
</dbReference>